<evidence type="ECO:0000313" key="5">
    <source>
        <dbReference type="Proteomes" id="UP000075243"/>
    </source>
</evidence>
<evidence type="ECO:0000256" key="1">
    <source>
        <dbReference type="ARBA" id="ARBA00022670"/>
    </source>
</evidence>
<evidence type="ECO:0000313" key="4">
    <source>
        <dbReference type="EMBL" id="KYP68078.1"/>
    </source>
</evidence>
<dbReference type="SUPFAM" id="SSF53098">
    <property type="entry name" value="Ribonuclease H-like"/>
    <property type="match status" value="1"/>
</dbReference>
<dbReference type="InterPro" id="IPR054722">
    <property type="entry name" value="PolX-like_BBD"/>
</dbReference>
<dbReference type="PANTHER" id="PTHR42648">
    <property type="entry name" value="TRANSPOSASE, PUTATIVE-RELATED"/>
    <property type="match status" value="1"/>
</dbReference>
<dbReference type="Gramene" id="C.cajan_21066.t">
    <property type="protein sequence ID" value="C.cajan_21066.t.cds1"/>
    <property type="gene ID" value="C.cajan_21066"/>
</dbReference>
<dbReference type="EMBL" id="CM003611">
    <property type="protein sequence ID" value="KYP60468.1"/>
    <property type="molecule type" value="Genomic_DNA"/>
</dbReference>
<accession>A0A151T0F2</accession>
<dbReference type="GO" id="GO:0008233">
    <property type="term" value="F:peptidase activity"/>
    <property type="evidence" value="ECO:0007669"/>
    <property type="project" value="UniProtKB-KW"/>
</dbReference>
<evidence type="ECO:0000313" key="3">
    <source>
        <dbReference type="EMBL" id="KYP60468.1"/>
    </source>
</evidence>
<organism evidence="3 5">
    <name type="scientific">Cajanus cajan</name>
    <name type="common">Pigeon pea</name>
    <name type="synonym">Cajanus indicus</name>
    <dbReference type="NCBI Taxonomy" id="3821"/>
    <lineage>
        <taxon>Eukaryota</taxon>
        <taxon>Viridiplantae</taxon>
        <taxon>Streptophyta</taxon>
        <taxon>Embryophyta</taxon>
        <taxon>Tracheophyta</taxon>
        <taxon>Spermatophyta</taxon>
        <taxon>Magnoliopsida</taxon>
        <taxon>eudicotyledons</taxon>
        <taxon>Gunneridae</taxon>
        <taxon>Pentapetalae</taxon>
        <taxon>rosids</taxon>
        <taxon>fabids</taxon>
        <taxon>Fabales</taxon>
        <taxon>Fabaceae</taxon>
        <taxon>Papilionoideae</taxon>
        <taxon>50 kb inversion clade</taxon>
        <taxon>NPAAA clade</taxon>
        <taxon>indigoferoid/millettioid clade</taxon>
        <taxon>Phaseoleae</taxon>
        <taxon>Cajanus</taxon>
    </lineage>
</organism>
<dbReference type="EMBL" id="CM003606">
    <property type="protein sequence ID" value="KYP68078.1"/>
    <property type="molecule type" value="Genomic_DNA"/>
</dbReference>
<dbReference type="Proteomes" id="UP000075243">
    <property type="component" value="Chromosome 4"/>
</dbReference>
<dbReference type="InterPro" id="IPR036397">
    <property type="entry name" value="RNaseH_sf"/>
</dbReference>
<dbReference type="GO" id="GO:0003676">
    <property type="term" value="F:nucleic acid binding"/>
    <property type="evidence" value="ECO:0007669"/>
    <property type="project" value="InterPro"/>
</dbReference>
<reference evidence="3 5" key="1">
    <citation type="journal article" date="2012" name="Nat. Biotechnol.">
        <title>Draft genome sequence of pigeonpea (Cajanus cajan), an orphan legume crop of resource-poor farmers.</title>
        <authorList>
            <person name="Varshney R.K."/>
            <person name="Chen W."/>
            <person name="Li Y."/>
            <person name="Bharti A.K."/>
            <person name="Saxena R.K."/>
            <person name="Schlueter J.A."/>
            <person name="Donoghue M.T."/>
            <person name="Azam S."/>
            <person name="Fan G."/>
            <person name="Whaley A.M."/>
            <person name="Farmer A.D."/>
            <person name="Sheridan J."/>
            <person name="Iwata A."/>
            <person name="Tuteja R."/>
            <person name="Penmetsa R.V."/>
            <person name="Wu W."/>
            <person name="Upadhyaya H.D."/>
            <person name="Yang S.P."/>
            <person name="Shah T."/>
            <person name="Saxena K.B."/>
            <person name="Michael T."/>
            <person name="McCombie W.R."/>
            <person name="Yang B."/>
            <person name="Zhang G."/>
            <person name="Yang H."/>
            <person name="Wang J."/>
            <person name="Spillane C."/>
            <person name="Cook D.R."/>
            <person name="May G.D."/>
            <person name="Xu X."/>
            <person name="Jackson S.A."/>
        </authorList>
    </citation>
    <scope>NUCLEOTIDE SEQUENCE [LARGE SCALE GENOMIC DNA]</scope>
    <source>
        <strain evidence="5">cv. Asha</strain>
    </source>
</reference>
<dbReference type="InterPro" id="IPR039537">
    <property type="entry name" value="Retrotran_Ty1/copia-like"/>
</dbReference>
<dbReference type="Proteomes" id="UP000075243">
    <property type="component" value="Chromosome 9"/>
</dbReference>
<keyword evidence="1" id="KW-0645">Protease</keyword>
<keyword evidence="1" id="KW-0378">Hydrolase</keyword>
<dbReference type="Gramene" id="C.cajan_22217.t">
    <property type="protein sequence ID" value="C.cajan_22217.t.cds1"/>
    <property type="gene ID" value="C.cajan_22217"/>
</dbReference>
<dbReference type="GO" id="GO:0006508">
    <property type="term" value="P:proteolysis"/>
    <property type="evidence" value="ECO:0007669"/>
    <property type="project" value="UniProtKB-KW"/>
</dbReference>
<protein>
    <submittedName>
        <fullName evidence="3">Retrovirus-related Pol polyprotein from transposon TNT 1-94</fullName>
    </submittedName>
</protein>
<dbReference type="Gene3D" id="3.30.420.10">
    <property type="entry name" value="Ribonuclease H-like superfamily/Ribonuclease H"/>
    <property type="match status" value="1"/>
</dbReference>
<evidence type="ECO:0000259" key="2">
    <source>
        <dbReference type="Pfam" id="PF22936"/>
    </source>
</evidence>
<proteinExistence type="predicted"/>
<dbReference type="PANTHER" id="PTHR42648:SF31">
    <property type="entry name" value="RNA-DIRECTED DNA POLYMERASE"/>
    <property type="match status" value="1"/>
</dbReference>
<keyword evidence="5" id="KW-1185">Reference proteome</keyword>
<dbReference type="InterPro" id="IPR012337">
    <property type="entry name" value="RNaseH-like_sf"/>
</dbReference>
<feature type="domain" description="Retrovirus-related Pol polyprotein from transposon TNT 1-94-like beta-barrel" evidence="2">
    <location>
        <begin position="1"/>
        <end position="62"/>
    </location>
</feature>
<name>A0A151T0F2_CAJCA</name>
<sequence length="221" mass="25457">MIGNARLFSQLFDVSLTSIELPNGKQTITTEEGMITLNKHMVLHNVLYVPDLTCNLLSVSHLLVDLSYFVTFTNKLCIIQDRALMTLIGKSKQCDGVYWFRPFRQRQAYQAIVGDKRELWHQRLGHPSRKVDFLLPNNNNGNKELNVIHEPRDICLRAKQTGSIFSLSNSRATNVFDLIHCDIWNAYTLSTRCGAHYFLTIIDDYSRAVWVYLMTDKSEVL</sequence>
<dbReference type="Pfam" id="PF22936">
    <property type="entry name" value="Pol_BBD"/>
    <property type="match status" value="1"/>
</dbReference>
<gene>
    <name evidence="4" type="ORF">KK1_021695</name>
    <name evidence="3" type="ORF">KK1_022874</name>
</gene>
<dbReference type="AlphaFoldDB" id="A0A151T0F2"/>